<dbReference type="GO" id="GO:0000271">
    <property type="term" value="P:polysaccharide biosynthetic process"/>
    <property type="evidence" value="ECO:0007669"/>
    <property type="project" value="InterPro"/>
</dbReference>
<feature type="transmembrane region" description="Helical" evidence="6">
    <location>
        <begin position="162"/>
        <end position="192"/>
    </location>
</feature>
<dbReference type="GO" id="GO:0016020">
    <property type="term" value="C:membrane"/>
    <property type="evidence" value="ECO:0007669"/>
    <property type="project" value="UniProtKB-SubCell"/>
</dbReference>
<evidence type="ECO:0000256" key="6">
    <source>
        <dbReference type="SAM" id="Phobius"/>
    </source>
</evidence>
<feature type="transmembrane region" description="Helical" evidence="6">
    <location>
        <begin position="306"/>
        <end position="328"/>
    </location>
</feature>
<dbReference type="AlphaFoldDB" id="A0A9D2D6Y2"/>
<feature type="transmembrane region" description="Helical" evidence="6">
    <location>
        <begin position="967"/>
        <end position="995"/>
    </location>
</feature>
<dbReference type="InterPro" id="IPR007267">
    <property type="entry name" value="GtrA_DPMS_TM"/>
</dbReference>
<feature type="transmembrane region" description="Helical" evidence="6">
    <location>
        <begin position="366"/>
        <end position="384"/>
    </location>
</feature>
<feature type="transmembrane region" description="Helical" evidence="6">
    <location>
        <begin position="390"/>
        <end position="406"/>
    </location>
</feature>
<feature type="transmembrane region" description="Helical" evidence="6">
    <location>
        <begin position="135"/>
        <end position="155"/>
    </location>
</feature>
<dbReference type="Proteomes" id="UP000824025">
    <property type="component" value="Unassembled WGS sequence"/>
</dbReference>
<feature type="transmembrane region" description="Helical" evidence="6">
    <location>
        <begin position="212"/>
        <end position="235"/>
    </location>
</feature>
<dbReference type="InterPro" id="IPR018580">
    <property type="entry name" value="Uncharacterised_YfhO"/>
</dbReference>
<feature type="transmembrane region" description="Helical" evidence="6">
    <location>
        <begin position="276"/>
        <end position="294"/>
    </location>
</feature>
<dbReference type="PANTHER" id="PTHR38454">
    <property type="entry name" value="INTEGRAL MEMBRANE PROTEIN-RELATED"/>
    <property type="match status" value="1"/>
</dbReference>
<reference evidence="8" key="2">
    <citation type="submission" date="2021-04" db="EMBL/GenBank/DDBJ databases">
        <authorList>
            <person name="Gilroy R."/>
        </authorList>
    </citation>
    <scope>NUCLEOTIDE SEQUENCE</scope>
    <source>
        <strain evidence="8">CHK192-19661</strain>
    </source>
</reference>
<dbReference type="PANTHER" id="PTHR38454:SF1">
    <property type="entry name" value="INTEGRAL MEMBRANE PROTEIN"/>
    <property type="match status" value="1"/>
</dbReference>
<dbReference type="Pfam" id="PF04138">
    <property type="entry name" value="GtrA_DPMS_TM"/>
    <property type="match status" value="1"/>
</dbReference>
<sequence>MFILAAVMGFAPFGGNSFVTMDAKIQYLDFFAYLKRVLAGDTSVFYTFEKTLGGNNIAVFAYYLSSPFNLLVVFFDQQDFHSMFTLLVALKLATAAATFAVYLHGRFPSMKAGPLCCLSVCYALGQYSFAQASNIMWLDGVYMLPLILLGTYRLVQNRRNKLLLILSVAASILFNWYSAGINCMFCILYYIYEDALKNKFGGFGCYVRRALPFIGCLALGVLLSMCLFFPAMYALRGGRAGFDALDISMLTSNYLQNIFTAVTQFRIGGTSSEGSVSLYCGYVAVFGVGAYFFLGEEKGRMRGIVIVFLLVNVLLYFISPFITLFSLFKKAESYWYRYSYVGIFALLCVAGRFFENVGNRPMRMTAGKCWAAGLLVAILCLGWGLESFPFVMLALGLTVLLVYVYGKTLPGPSSAEEAVEENSAALMSAAGRRASAVRTPARKRQLAAAGACLLLAAGLLLELGVSAAQVMRIYSTDTAYAYADYVTQQQAQVNALKEYDGSFYRVNQTDTFNKGYEGAGLTANYNESIAYGYHSVNGYTSDPDNNSRFFLEKLGYRTNGMNMNIVNTSVLGADALLGVKYVFSSYDINGLEKLEELGTYNGKSTYYNPYALPAAFTYDPAGRKVEDGNMFEYQNSLYSYLLGEEVTLYREAETQRETDEDGNTVYTVTVPDGPHALYADFTILTTSYVKVSVNGGKATDMGGWLSPNVLYIPDGDGSPTVCIGAENEISTSCRIYWLDLDALAQAAQKLQANAADADISDGHVSCSVNAEAGERLYLSVPYEDGWSIKVNGKDADYELVGGCMISVALEEGENTVTLDFSVPGLGPGIALTVIAALFTAALAFADARGKRLRDLPPARVKAAGAKLLEKLGVPPEEEDGAADDNGAPPDAGNAETEAEDKAAPKKKGLLRRLWSSPLIREIVRFLLVGGGATIVDLLAMSLVLWAMQPAIYPNFLSVFLGGTQEPSTLATVIGTGCGFLVGLAFNYIFSVLFVYKEKGNSKTMGGFLLFSLLSAGGLAIHLLGMYLGYDLLHINEWIVKIILTAVVLVYNYITRKVLIFRKKPSGEEKEEQKDQTEE</sequence>
<feature type="transmembrane region" description="Helical" evidence="6">
    <location>
        <begin position="81"/>
        <end position="103"/>
    </location>
</feature>
<gene>
    <name evidence="8" type="ORF">H9726_04310</name>
</gene>
<proteinExistence type="predicted"/>
<feature type="compositionally biased region" description="Low complexity" evidence="5">
    <location>
        <begin position="883"/>
        <end position="894"/>
    </location>
</feature>
<feature type="transmembrane region" description="Helical" evidence="6">
    <location>
        <begin position="334"/>
        <end position="354"/>
    </location>
</feature>
<evidence type="ECO:0000256" key="5">
    <source>
        <dbReference type="SAM" id="MobiDB-lite"/>
    </source>
</evidence>
<feature type="transmembrane region" description="Helical" evidence="6">
    <location>
        <begin position="824"/>
        <end position="845"/>
    </location>
</feature>
<dbReference type="Pfam" id="PF09586">
    <property type="entry name" value="YfhO"/>
    <property type="match status" value="1"/>
</dbReference>
<accession>A0A9D2D6Y2</accession>
<reference evidence="8" key="1">
    <citation type="journal article" date="2021" name="PeerJ">
        <title>Extensive microbial diversity within the chicken gut microbiome revealed by metagenomics and culture.</title>
        <authorList>
            <person name="Gilroy R."/>
            <person name="Ravi A."/>
            <person name="Getino M."/>
            <person name="Pursley I."/>
            <person name="Horton D.L."/>
            <person name="Alikhan N.F."/>
            <person name="Baker D."/>
            <person name="Gharbi K."/>
            <person name="Hall N."/>
            <person name="Watson M."/>
            <person name="Adriaenssens E.M."/>
            <person name="Foster-Nyarko E."/>
            <person name="Jarju S."/>
            <person name="Secka A."/>
            <person name="Antonio M."/>
            <person name="Oren A."/>
            <person name="Chaudhuri R.R."/>
            <person name="La Ragione R."/>
            <person name="Hildebrand F."/>
            <person name="Pallen M.J."/>
        </authorList>
    </citation>
    <scope>NUCLEOTIDE SEQUENCE</scope>
    <source>
        <strain evidence="8">CHK192-19661</strain>
    </source>
</reference>
<evidence type="ECO:0000256" key="2">
    <source>
        <dbReference type="ARBA" id="ARBA00022692"/>
    </source>
</evidence>
<comment type="subcellular location">
    <subcellularLocation>
        <location evidence="1">Membrane</location>
        <topology evidence="1">Multi-pass membrane protein</topology>
    </subcellularLocation>
</comment>
<keyword evidence="2 6" id="KW-0812">Transmembrane</keyword>
<evidence type="ECO:0000256" key="1">
    <source>
        <dbReference type="ARBA" id="ARBA00004141"/>
    </source>
</evidence>
<feature type="transmembrane region" description="Helical" evidence="6">
    <location>
        <begin position="446"/>
        <end position="465"/>
    </location>
</feature>
<evidence type="ECO:0000256" key="4">
    <source>
        <dbReference type="ARBA" id="ARBA00023136"/>
    </source>
</evidence>
<keyword evidence="4 6" id="KW-0472">Membrane</keyword>
<dbReference type="EMBL" id="DXCF01000021">
    <property type="protein sequence ID" value="HIZ09694.1"/>
    <property type="molecule type" value="Genomic_DNA"/>
</dbReference>
<feature type="transmembrane region" description="Helical" evidence="6">
    <location>
        <begin position="57"/>
        <end position="75"/>
    </location>
</feature>
<evidence type="ECO:0000313" key="8">
    <source>
        <dbReference type="EMBL" id="HIZ09694.1"/>
    </source>
</evidence>
<feature type="transmembrane region" description="Helical" evidence="6">
    <location>
        <begin position="1007"/>
        <end position="1028"/>
    </location>
</feature>
<evidence type="ECO:0000313" key="9">
    <source>
        <dbReference type="Proteomes" id="UP000824025"/>
    </source>
</evidence>
<keyword evidence="3 6" id="KW-1133">Transmembrane helix</keyword>
<feature type="region of interest" description="Disordered" evidence="5">
    <location>
        <begin position="873"/>
        <end position="903"/>
    </location>
</feature>
<organism evidence="8 9">
    <name type="scientific">Candidatus Borkfalkia avicola</name>
    <dbReference type="NCBI Taxonomy" id="2838503"/>
    <lineage>
        <taxon>Bacteria</taxon>
        <taxon>Bacillati</taxon>
        <taxon>Bacillota</taxon>
        <taxon>Clostridia</taxon>
        <taxon>Christensenellales</taxon>
        <taxon>Christensenellaceae</taxon>
        <taxon>Candidatus Borkfalkia</taxon>
    </lineage>
</organism>
<feature type="transmembrane region" description="Helical" evidence="6">
    <location>
        <begin position="1034"/>
        <end position="1053"/>
    </location>
</feature>
<evidence type="ECO:0000256" key="3">
    <source>
        <dbReference type="ARBA" id="ARBA00022989"/>
    </source>
</evidence>
<name>A0A9D2D6Y2_9FIRM</name>
<feature type="transmembrane region" description="Helical" evidence="6">
    <location>
        <begin position="922"/>
        <end position="947"/>
    </location>
</feature>
<feature type="domain" description="GtrA/DPMS transmembrane" evidence="7">
    <location>
        <begin position="924"/>
        <end position="1060"/>
    </location>
</feature>
<protein>
    <submittedName>
        <fullName evidence="8">YfhO family protein</fullName>
    </submittedName>
</protein>
<evidence type="ECO:0000259" key="7">
    <source>
        <dbReference type="Pfam" id="PF04138"/>
    </source>
</evidence>
<comment type="caution">
    <text evidence="8">The sequence shown here is derived from an EMBL/GenBank/DDBJ whole genome shotgun (WGS) entry which is preliminary data.</text>
</comment>